<feature type="region of interest" description="Disordered" evidence="1">
    <location>
        <begin position="1"/>
        <end position="20"/>
    </location>
</feature>
<gene>
    <name evidence="2" type="ORF">B296_00001857</name>
</gene>
<comment type="caution">
    <text evidence="2">The sequence shown here is derived from an EMBL/GenBank/DDBJ whole genome shotgun (WGS) entry which is preliminary data.</text>
</comment>
<evidence type="ECO:0000313" key="2">
    <source>
        <dbReference type="EMBL" id="RRT79911.1"/>
    </source>
</evidence>
<evidence type="ECO:0000256" key="1">
    <source>
        <dbReference type="SAM" id="MobiDB-lite"/>
    </source>
</evidence>
<dbReference type="EMBL" id="AMZH03001283">
    <property type="protein sequence ID" value="RRT79911.1"/>
    <property type="molecule type" value="Genomic_DNA"/>
</dbReference>
<proteinExistence type="predicted"/>
<reference evidence="2 3" key="1">
    <citation type="journal article" date="2014" name="Agronomy (Basel)">
        <title>A Draft Genome Sequence for Ensete ventricosum, the Drought-Tolerant Tree Against Hunger.</title>
        <authorList>
            <person name="Harrison J."/>
            <person name="Moore K.A."/>
            <person name="Paszkiewicz K."/>
            <person name="Jones T."/>
            <person name="Grant M."/>
            <person name="Ambacheew D."/>
            <person name="Muzemil S."/>
            <person name="Studholme D.J."/>
        </authorList>
    </citation>
    <scope>NUCLEOTIDE SEQUENCE [LARGE SCALE GENOMIC DNA]</scope>
</reference>
<evidence type="ECO:0000313" key="3">
    <source>
        <dbReference type="Proteomes" id="UP000287651"/>
    </source>
</evidence>
<feature type="compositionally biased region" description="Polar residues" evidence="1">
    <location>
        <begin position="201"/>
        <end position="211"/>
    </location>
</feature>
<organism evidence="2 3">
    <name type="scientific">Ensete ventricosum</name>
    <name type="common">Abyssinian banana</name>
    <name type="synonym">Musa ensete</name>
    <dbReference type="NCBI Taxonomy" id="4639"/>
    <lineage>
        <taxon>Eukaryota</taxon>
        <taxon>Viridiplantae</taxon>
        <taxon>Streptophyta</taxon>
        <taxon>Embryophyta</taxon>
        <taxon>Tracheophyta</taxon>
        <taxon>Spermatophyta</taxon>
        <taxon>Magnoliopsida</taxon>
        <taxon>Liliopsida</taxon>
        <taxon>Zingiberales</taxon>
        <taxon>Musaceae</taxon>
        <taxon>Ensete</taxon>
    </lineage>
</organism>
<feature type="compositionally biased region" description="Basic and acidic residues" evidence="1">
    <location>
        <begin position="152"/>
        <end position="195"/>
    </location>
</feature>
<accession>A0A427AUL4</accession>
<name>A0A427AUL4_ENSVE</name>
<sequence length="211" mass="23464">MGKQQSWTRRRGRGKGKREEVVVVRVRDAGRGPHLIVHGDRHLPRDERRAAQRARPLAVLQPPVEAATVEDVPAVAQAPDLLRSLELVQADHAAVPDVLPGRTQLLVPHHRERLSDQHRRHRRGLRRLQELLVVEVSVAAVLRPGGVGVEEVSKADRVEGPEDEPPHVAEDQGHVEDDPRHQQLRVADRKPHADPKGGTPQLFNSGSNNKS</sequence>
<dbReference type="Proteomes" id="UP000287651">
    <property type="component" value="Unassembled WGS sequence"/>
</dbReference>
<protein>
    <submittedName>
        <fullName evidence="2">Uncharacterized protein</fullName>
    </submittedName>
</protein>
<feature type="region of interest" description="Disordered" evidence="1">
    <location>
        <begin position="152"/>
        <end position="211"/>
    </location>
</feature>
<dbReference type="AlphaFoldDB" id="A0A427AUL4"/>